<protein>
    <submittedName>
        <fullName evidence="1">Uncharacterized protein</fullName>
    </submittedName>
</protein>
<dbReference type="Proteomes" id="UP000887013">
    <property type="component" value="Unassembled WGS sequence"/>
</dbReference>
<reference evidence="1" key="1">
    <citation type="submission" date="2020-08" db="EMBL/GenBank/DDBJ databases">
        <title>Multicomponent nature underlies the extraordinary mechanical properties of spider dragline silk.</title>
        <authorList>
            <person name="Kono N."/>
            <person name="Nakamura H."/>
            <person name="Mori M."/>
            <person name="Yoshida Y."/>
            <person name="Ohtoshi R."/>
            <person name="Malay A.D."/>
            <person name="Moran D.A.P."/>
            <person name="Tomita M."/>
            <person name="Numata K."/>
            <person name="Arakawa K."/>
        </authorList>
    </citation>
    <scope>NUCLEOTIDE SEQUENCE</scope>
</reference>
<accession>A0A8X6I7N2</accession>
<evidence type="ECO:0000313" key="2">
    <source>
        <dbReference type="Proteomes" id="UP000887013"/>
    </source>
</evidence>
<dbReference type="AlphaFoldDB" id="A0A8X6I7N2"/>
<keyword evidence="2" id="KW-1185">Reference proteome</keyword>
<sequence length="84" mass="9883">MITLKKRRFLGDHIFCVGSTPNSFDKSKLNHNIHQAVAAKEQVRMCFERRMLWPIIKLKRAHMEAIRQASATKALRMYQKRGGW</sequence>
<dbReference type="EMBL" id="BMAW01087746">
    <property type="protein sequence ID" value="GFS31340.1"/>
    <property type="molecule type" value="Genomic_DNA"/>
</dbReference>
<proteinExistence type="predicted"/>
<name>A0A8X6I7N2_NEPPI</name>
<evidence type="ECO:0000313" key="1">
    <source>
        <dbReference type="EMBL" id="GFS31340.1"/>
    </source>
</evidence>
<organism evidence="1 2">
    <name type="scientific">Nephila pilipes</name>
    <name type="common">Giant wood spider</name>
    <name type="synonym">Nephila maculata</name>
    <dbReference type="NCBI Taxonomy" id="299642"/>
    <lineage>
        <taxon>Eukaryota</taxon>
        <taxon>Metazoa</taxon>
        <taxon>Ecdysozoa</taxon>
        <taxon>Arthropoda</taxon>
        <taxon>Chelicerata</taxon>
        <taxon>Arachnida</taxon>
        <taxon>Araneae</taxon>
        <taxon>Araneomorphae</taxon>
        <taxon>Entelegynae</taxon>
        <taxon>Araneoidea</taxon>
        <taxon>Nephilidae</taxon>
        <taxon>Nephila</taxon>
    </lineage>
</organism>
<gene>
    <name evidence="1" type="ORF">NPIL_604591</name>
</gene>
<comment type="caution">
    <text evidence="1">The sequence shown here is derived from an EMBL/GenBank/DDBJ whole genome shotgun (WGS) entry which is preliminary data.</text>
</comment>